<organism evidence="1 2">
    <name type="scientific">Marinibacterium profundimaris</name>
    <dbReference type="NCBI Taxonomy" id="1679460"/>
    <lineage>
        <taxon>Bacteria</taxon>
        <taxon>Pseudomonadati</taxon>
        <taxon>Pseudomonadota</taxon>
        <taxon>Alphaproteobacteria</taxon>
        <taxon>Rhodobacterales</taxon>
        <taxon>Paracoccaceae</taxon>
        <taxon>Marinibacterium</taxon>
    </lineage>
</organism>
<dbReference type="Proteomes" id="UP000215377">
    <property type="component" value="Unassembled WGS sequence"/>
</dbReference>
<dbReference type="OrthoDB" id="7644647at2"/>
<dbReference type="AlphaFoldDB" id="A0A225NTZ0"/>
<dbReference type="EMBL" id="AQQR01000003">
    <property type="protein sequence ID" value="OWU75050.1"/>
    <property type="molecule type" value="Genomic_DNA"/>
</dbReference>
<proteinExistence type="predicted"/>
<dbReference type="RefSeq" id="WP_088649882.1">
    <property type="nucleotide sequence ID" value="NZ_AQQR01000003.1"/>
</dbReference>
<reference evidence="1 2" key="1">
    <citation type="submission" date="2013-04" db="EMBL/GenBank/DDBJ databases">
        <title>Oceanicola sp. 22II1-22F33 Genome Sequencing.</title>
        <authorList>
            <person name="Lai Q."/>
            <person name="Li G."/>
            <person name="Shao Z."/>
        </authorList>
    </citation>
    <scope>NUCLEOTIDE SEQUENCE [LARGE SCALE GENOMIC DNA]</scope>
    <source>
        <strain evidence="1 2">22II1-22F33</strain>
    </source>
</reference>
<keyword evidence="2" id="KW-1185">Reference proteome</keyword>
<gene>
    <name evidence="1" type="ORF">ATO3_10990</name>
</gene>
<evidence type="ECO:0000313" key="2">
    <source>
        <dbReference type="Proteomes" id="UP000215377"/>
    </source>
</evidence>
<evidence type="ECO:0000313" key="1">
    <source>
        <dbReference type="EMBL" id="OWU75050.1"/>
    </source>
</evidence>
<accession>A0A225NTZ0</accession>
<protein>
    <submittedName>
        <fullName evidence="1">Uncharacterized protein</fullName>
    </submittedName>
</protein>
<name>A0A225NTZ0_9RHOB</name>
<comment type="caution">
    <text evidence="1">The sequence shown here is derived from an EMBL/GenBank/DDBJ whole genome shotgun (WGS) entry which is preliminary data.</text>
</comment>
<sequence length="193" mass="21187">MEGRKLPGIGHNNGPAMDRGVTYRAYQWKRARQKLMPKTIPLFVVKMRVRRAAELGMSYAAYAKCRQATGHDILALLFSSNALRVIGPGAEMPDAETRALAQVRAAKKLTLVHRPAQPGAVLQANPVLDAAGAAPKFTESWSAMRERVQGFIRAQGMPARQVLIIGDAPLEEEWSTAAQACGYLRSSEYFAHQ</sequence>